<dbReference type="SUPFAM" id="SSF55931">
    <property type="entry name" value="Glutamine synthetase/guanido kinase"/>
    <property type="match status" value="1"/>
</dbReference>
<dbReference type="GO" id="GO:0005739">
    <property type="term" value="C:mitochondrion"/>
    <property type="evidence" value="ECO:0007669"/>
    <property type="project" value="TreeGrafter"/>
</dbReference>
<keyword evidence="3" id="KW-0067">ATP-binding</keyword>
<accession>A0A8D8U1Y5</accession>
<dbReference type="EMBL" id="HBUF01328208">
    <property type="protein sequence ID" value="CAG6696336.1"/>
    <property type="molecule type" value="Transcribed_RNA"/>
</dbReference>
<keyword evidence="4" id="KW-0648">Protein biosynthesis</keyword>
<feature type="domain" description="Aspartyl/Glutamyl-tRNA(Gln) amidotransferase subunit B/E catalytic" evidence="5">
    <location>
        <begin position="7"/>
        <end position="55"/>
    </location>
</feature>
<dbReference type="AlphaFoldDB" id="A0A8D8U1Y5"/>
<reference evidence="6" key="1">
    <citation type="submission" date="2021-05" db="EMBL/GenBank/DDBJ databases">
        <authorList>
            <person name="Alioto T."/>
            <person name="Alioto T."/>
            <person name="Gomez Garrido J."/>
        </authorList>
    </citation>
    <scope>NUCLEOTIDE SEQUENCE</scope>
</reference>
<organism evidence="6">
    <name type="scientific">Cacopsylla melanoneura</name>
    <dbReference type="NCBI Taxonomy" id="428564"/>
    <lineage>
        <taxon>Eukaryota</taxon>
        <taxon>Metazoa</taxon>
        <taxon>Ecdysozoa</taxon>
        <taxon>Arthropoda</taxon>
        <taxon>Hexapoda</taxon>
        <taxon>Insecta</taxon>
        <taxon>Pterygota</taxon>
        <taxon>Neoptera</taxon>
        <taxon>Paraneoptera</taxon>
        <taxon>Hemiptera</taxon>
        <taxon>Sternorrhyncha</taxon>
        <taxon>Psylloidea</taxon>
        <taxon>Psyllidae</taxon>
        <taxon>Psyllinae</taxon>
        <taxon>Cacopsylla</taxon>
    </lineage>
</organism>
<dbReference type="InterPro" id="IPR014746">
    <property type="entry name" value="Gln_synth/guanido_kin_cat_dom"/>
</dbReference>
<evidence type="ECO:0000256" key="4">
    <source>
        <dbReference type="ARBA" id="ARBA00022917"/>
    </source>
</evidence>
<keyword evidence="1" id="KW-0436">Ligase</keyword>
<dbReference type="GO" id="GO:0032543">
    <property type="term" value="P:mitochondrial translation"/>
    <property type="evidence" value="ECO:0007669"/>
    <property type="project" value="TreeGrafter"/>
</dbReference>
<keyword evidence="6" id="KW-0808">Transferase</keyword>
<dbReference type="PANTHER" id="PTHR11659:SF0">
    <property type="entry name" value="GLUTAMYL-TRNA(GLN) AMIDOTRANSFERASE SUBUNIT B, MITOCHONDRIAL"/>
    <property type="match status" value="1"/>
</dbReference>
<dbReference type="GO" id="GO:0050567">
    <property type="term" value="F:glutaminyl-tRNA synthase (glutamine-hydrolyzing) activity"/>
    <property type="evidence" value="ECO:0007669"/>
    <property type="project" value="TreeGrafter"/>
</dbReference>
<dbReference type="PANTHER" id="PTHR11659">
    <property type="entry name" value="GLUTAMYL-TRNA GLN AMIDOTRANSFERASE SUBUNIT B MITOCHONDRIAL AND PROKARYOTIC PET112-RELATED"/>
    <property type="match status" value="1"/>
</dbReference>
<dbReference type="EMBL" id="HBUF01328205">
    <property type="protein sequence ID" value="CAG6696322.1"/>
    <property type="molecule type" value="Transcribed_RNA"/>
</dbReference>
<dbReference type="GO" id="GO:0030956">
    <property type="term" value="C:glutamyl-tRNA(Gln) amidotransferase complex"/>
    <property type="evidence" value="ECO:0007669"/>
    <property type="project" value="TreeGrafter"/>
</dbReference>
<evidence type="ECO:0000313" key="6">
    <source>
        <dbReference type="EMBL" id="CAG6696322.1"/>
    </source>
</evidence>
<dbReference type="Pfam" id="PF02934">
    <property type="entry name" value="GatB_N"/>
    <property type="match status" value="1"/>
</dbReference>
<sequence>MARFLWSLVDLNRAGVALMELVFDPDLSNGEEAAALVKELILILQCIGTSSCKMEDYYSQRVHSEWTPTCPSPPAPPLSWAPGPKSRTLVRFAVLPTRSTMRSYARLKRCNVARL</sequence>
<dbReference type="InterPro" id="IPR006075">
    <property type="entry name" value="Asn/Gln-tRNA_Trfase_suB/E_cat"/>
</dbReference>
<dbReference type="InterPro" id="IPR017959">
    <property type="entry name" value="Asn/Gln-tRNA_amidoTrfase_suB/E"/>
</dbReference>
<proteinExistence type="predicted"/>
<name>A0A8D8U1Y5_9HEMI</name>
<evidence type="ECO:0000256" key="3">
    <source>
        <dbReference type="ARBA" id="ARBA00022840"/>
    </source>
</evidence>
<protein>
    <submittedName>
        <fullName evidence="6">Glutamyl-tRNA(Gln) amidotransferase subunit B, mitochondrial</fullName>
    </submittedName>
</protein>
<dbReference type="GO" id="GO:0070681">
    <property type="term" value="P:glutaminyl-tRNAGln biosynthesis via transamidation"/>
    <property type="evidence" value="ECO:0007669"/>
    <property type="project" value="TreeGrafter"/>
</dbReference>
<evidence type="ECO:0000256" key="2">
    <source>
        <dbReference type="ARBA" id="ARBA00022741"/>
    </source>
</evidence>
<dbReference type="GO" id="GO:0016740">
    <property type="term" value="F:transferase activity"/>
    <property type="evidence" value="ECO:0007669"/>
    <property type="project" value="UniProtKB-KW"/>
</dbReference>
<dbReference type="GO" id="GO:0005524">
    <property type="term" value="F:ATP binding"/>
    <property type="evidence" value="ECO:0007669"/>
    <property type="project" value="UniProtKB-KW"/>
</dbReference>
<evidence type="ECO:0000259" key="5">
    <source>
        <dbReference type="Pfam" id="PF02934"/>
    </source>
</evidence>
<keyword evidence="2" id="KW-0547">Nucleotide-binding</keyword>
<evidence type="ECO:0000256" key="1">
    <source>
        <dbReference type="ARBA" id="ARBA00022598"/>
    </source>
</evidence>